<evidence type="ECO:0000313" key="2">
    <source>
        <dbReference type="EMBL" id="OHT12088.1"/>
    </source>
</evidence>
<dbReference type="Gene3D" id="1.10.1540.10">
    <property type="entry name" value="BEACH domain"/>
    <property type="match status" value="1"/>
</dbReference>
<dbReference type="InterPro" id="IPR031570">
    <property type="entry name" value="NBEA/BDCP_DUF4704"/>
</dbReference>
<reference evidence="2" key="1">
    <citation type="submission" date="2016-10" db="EMBL/GenBank/DDBJ databases">
        <authorList>
            <person name="Benchimol M."/>
            <person name="Almeida L.G."/>
            <person name="Vasconcelos A.T."/>
            <person name="Perreira-Neves A."/>
            <person name="Rosa I.A."/>
            <person name="Tasca T."/>
            <person name="Bogo M.R."/>
            <person name="de Souza W."/>
        </authorList>
    </citation>
    <scope>NUCLEOTIDE SEQUENCE [LARGE SCALE GENOMIC DNA]</scope>
    <source>
        <strain evidence="2">K</strain>
    </source>
</reference>
<accession>A0A1J4KMD5</accession>
<keyword evidence="3" id="KW-1185">Reference proteome</keyword>
<dbReference type="PANTHER" id="PTHR13743">
    <property type="entry name" value="BEIGE/BEACH-RELATED"/>
    <property type="match status" value="1"/>
</dbReference>
<dbReference type="Proteomes" id="UP000179807">
    <property type="component" value="Unassembled WGS sequence"/>
</dbReference>
<comment type="caution">
    <text evidence="2">The sequence shown here is derived from an EMBL/GenBank/DDBJ whole genome shotgun (WGS) entry which is preliminary data.</text>
</comment>
<dbReference type="InterPro" id="IPR036322">
    <property type="entry name" value="WD40_repeat_dom_sf"/>
</dbReference>
<organism evidence="2 3">
    <name type="scientific">Tritrichomonas foetus</name>
    <dbReference type="NCBI Taxonomy" id="1144522"/>
    <lineage>
        <taxon>Eukaryota</taxon>
        <taxon>Metamonada</taxon>
        <taxon>Parabasalia</taxon>
        <taxon>Tritrichomonadida</taxon>
        <taxon>Tritrichomonadidae</taxon>
        <taxon>Tritrichomonas</taxon>
    </lineage>
</organism>
<dbReference type="InterPro" id="IPR050865">
    <property type="entry name" value="BEACH_Domain"/>
</dbReference>
<evidence type="ECO:0000313" key="3">
    <source>
        <dbReference type="Proteomes" id="UP000179807"/>
    </source>
</evidence>
<proteinExistence type="predicted"/>
<dbReference type="PANTHER" id="PTHR13743:SF161">
    <property type="entry name" value="BEIGE_BEACH DOMAIN CONTAINING PROTEIN"/>
    <property type="match status" value="1"/>
</dbReference>
<dbReference type="VEuPathDB" id="TrichDB:TRFO_03707"/>
<dbReference type="GeneID" id="94826171"/>
<dbReference type="SUPFAM" id="SSF50978">
    <property type="entry name" value="WD40 repeat-like"/>
    <property type="match status" value="1"/>
</dbReference>
<name>A0A1J4KMD5_9EUKA</name>
<dbReference type="SMART" id="SM01026">
    <property type="entry name" value="Beach"/>
    <property type="match status" value="1"/>
</dbReference>
<dbReference type="EMBL" id="MLAK01000571">
    <property type="protein sequence ID" value="OHT12088.1"/>
    <property type="molecule type" value="Genomic_DNA"/>
</dbReference>
<gene>
    <name evidence="2" type="ORF">TRFO_03707</name>
</gene>
<dbReference type="RefSeq" id="XP_068365224.1">
    <property type="nucleotide sequence ID" value="XM_068491467.1"/>
</dbReference>
<feature type="domain" description="BEACH" evidence="1">
    <location>
        <begin position="1886"/>
        <end position="2146"/>
    </location>
</feature>
<dbReference type="Pfam" id="PF02138">
    <property type="entry name" value="Beach"/>
    <property type="match status" value="1"/>
</dbReference>
<sequence>MNAAKASNYPDPFLDILQISFPTDLYKIFQDQEIISLLETFEYPRLLPTEIKTVADRIARGLSYNDAVNDCNYQFPFRPQLLQNVLSKCFDEKDPKKVEFCKCFILYSYVSYVLHLEKNCSTSYLPILLQCLNSILKYTDLALKAFVRSLSFYVSRNDFFQIKLYIEPIAEFFQTADFVGNEYACDIFADLLRGLTANSTSELIEDAYEIYDIIQKCADERRDIYLMRSAIRTIDSIKHLILRFDARALTLLSHHGPLLSSEYISSLCKLIVPEIVKKISSEEPTLLISPPDVNIVKLDKPEKIMEPILEFKDEQTFPEGFSVVNNNLLPEKGEIMSLCHNPDFLAARIKIILTVVRLHEETAATFLDTFMDMISVSVKNRHFYDMIAHFLLAGVELMPHVKLPMMCRFLYSDLLFDPHLTCSTEDKESSTLNTLRACAFELILNEGAQALDSVLVEAMPHPQLFTEMIYRCLIYQSTIRDLILGSTKLLHTLTTSSLYYQRYALVQNTEDYEGEKVNVDTVRLAIFLFFSSLFSNRQIETLSFQNEYFVSAYLSFSFEEPVRQFIMGQLRAFLTKDNPQATAMLGLNINKIVELAIPLFPNERALNLVNDIMVTVVDALSHQYSLADIFKPVTTSVIEALALVNSNKECQDYVIHVLQFFSVISHDFVLSQKQVDAIEKAINTVFPNGPNEEVYKLLVEIMAAEHLLSITPTFIIHQPRVVTVFFKVFERTERKNENIGFILELCNFSSANSIACHSCGLDMLLVESLLENWRQKDCKNDSIDIILQLFAKISVTISSADVVAKYISLLSPIENRVLPNHFWKGISCLNTIVSQTLKSPETSIPIPVSATPMQKAAVDISQGFTFVCWLELDAVNTQYKPIIFTFSDGVDIFYQVTLAGNIIVIYQRTPKSESTARVDRELPVSQMTFVSFTYYINEGMASLFTTINCQDTLPLQFPVLDFQGKPAVFSYGGVTNDSNIPESPLLTGPIALFPILDSAALSLLFARGPRQLDRVPIHPHFSFVPRASADITKAQSYTFLNVLIRDVKLTILLPLFSTLDMALNQYQEDECVEGTADATIELISNALLMSNNIEIDFANLNGFNILSTLLLQTSFKHLDYAIYLRFFTLLQMLRTGELQQQLLRSILGNLELLIVTDPENQLRIMKHWARVLFLTNSPTDSFAAFLSNTVCYYWDEIHDRNYLKGTSDCARPRPENLNVLECRTYMTDILLTMSQKNFTIEDFHLLMSYCKRCPDKGTVLSLTNLLLLMTKTQPSPLRICVKEPDFLSLLHQLFKRKWPEMTQILIETVAMLHVNKIMPPTSLSFIEHIEIIIRELSPKVMTHEVFEYIYQKLLPSIPELLPLCFWFAYNISDEAVGELVRKTEPSEKFVVDIRWAQWPIIIASQSNNSMAAEIFDFLAKCGYKQWHNIYSMILVVCKSVQADFTTLLNNFLTHLSTCLLCNSIAASKEHLDTFFDLIRQFLFFRDLEEQQKELAAVFRFSPYHEAPRGTPDSPKPNTRSRSLLSPAIGKLVGNKREAKESIVFTRLLSKFNHVPQSYSFGLRLDDRSRWLDFALAQNTLHLIHMTGYLPAFDMDLVICTFLIHSHPKIVLPHLTNFKLAPKTIANFQNYIDLLCFKAQRLNLPCSFMAYRSKYYIVNASKALFATAKWHQQKFIDMPFTLLNSIHNFYAQHPKIFVNTKNDVNEIYDCYVRFLKPILSTNKMFELTNKRSYQQLYSAITVECSPWDAASTSETEVPSRYPVGCYSNCPFKTQTKLFSRKVDEELERLIRPDFEADCELLCTNEDENRCGEFLVFDDHFEIVFGDNHQKIVKYREIDYILPRKRYFNDNCIEVFMKRTYLRKSYFIMFYEHTSQDIIDALAEHDKRFRQIPFNLQELKEKWVNRNITNFEYLCHLNTLSGRTFKDVSQYPIFPWVVKDYTSDKIKLIDTSLYRDLSRPIGTLNDERIKKLRSIAEDHKTATAFGYLYNSSYSNVPMVLSYLSNLPPFTNKEGNEEEKIEKMTSVKDIFNSVTSTKEDFREVIPEFYFQPEIFNNVELPPWAHESALEFVYLNRKVMESETVSSTLNNWIDLIWGSKSRGREAMKTENTFKPKLYEEYESASAVEESTYRTLGMIPKQLFEEAHPKRSDVSSKVRKVECITIESTSNSVAYAHVQAFPQQSKIVIQSIDAAGILKTDTVAFNKDNSTIITNKSSSNKNIDGFTFVSDDTKFLRISNKYILAHDSQKCSLLDVDNLKCNIFSSNKVQCIASDYPYFLVASNEFVLNVYSVLDESKMNTPVFRIPFFRTSAKCAAISNEFHTIAIGAGTELFLLTTQRDSLTRRVSLDGLSPELVCITPSWGFIVVYCVDRITNNKLDGNLNDDSFDHYFLTFSNNGELIKKVKFEFPIVALTTWKSENNFDFIAFASSKDKIYACEAFYLNVSEPIFKCEARVRTLHYSEEMKMITVVTRDGLFSFQPYSADDGDISPIQQ</sequence>
<dbReference type="PROSITE" id="PS50197">
    <property type="entry name" value="BEACH"/>
    <property type="match status" value="1"/>
</dbReference>
<dbReference type="InterPro" id="IPR000409">
    <property type="entry name" value="BEACH_dom"/>
</dbReference>
<dbReference type="SUPFAM" id="SSF81837">
    <property type="entry name" value="BEACH domain"/>
    <property type="match status" value="1"/>
</dbReference>
<dbReference type="Pfam" id="PF15787">
    <property type="entry name" value="DUF4704"/>
    <property type="match status" value="1"/>
</dbReference>
<dbReference type="OrthoDB" id="26681at2759"/>
<dbReference type="CDD" id="cd06071">
    <property type="entry name" value="Beach"/>
    <property type="match status" value="1"/>
</dbReference>
<protein>
    <recommendedName>
        <fullName evidence="1">BEACH domain-containing protein</fullName>
    </recommendedName>
</protein>
<evidence type="ECO:0000259" key="1">
    <source>
        <dbReference type="PROSITE" id="PS50197"/>
    </source>
</evidence>
<dbReference type="InterPro" id="IPR036372">
    <property type="entry name" value="BEACH_dom_sf"/>
</dbReference>